<accession>A0AAW2B684</accession>
<reference evidence="1 2" key="1">
    <citation type="submission" date="2024-05" db="EMBL/GenBank/DDBJ databases">
        <title>A high-quality chromosomal-level genome assembly of Topmouth culter (Culter alburnus).</title>
        <authorList>
            <person name="Zhao H."/>
        </authorList>
    </citation>
    <scope>NUCLEOTIDE SEQUENCE [LARGE SCALE GENOMIC DNA]</scope>
    <source>
        <strain evidence="1">CATC2023</strain>
        <tissue evidence="1">Muscle</tissue>
    </source>
</reference>
<evidence type="ECO:0000313" key="2">
    <source>
        <dbReference type="Proteomes" id="UP001479290"/>
    </source>
</evidence>
<name>A0AAW2B684_CULAL</name>
<protein>
    <submittedName>
        <fullName evidence="1">Uncharacterized protein</fullName>
    </submittedName>
</protein>
<keyword evidence="2" id="KW-1185">Reference proteome</keyword>
<proteinExistence type="predicted"/>
<evidence type="ECO:0000313" key="1">
    <source>
        <dbReference type="EMBL" id="KAK9980459.1"/>
    </source>
</evidence>
<dbReference type="Proteomes" id="UP001479290">
    <property type="component" value="Unassembled WGS sequence"/>
</dbReference>
<dbReference type="AlphaFoldDB" id="A0AAW2B684"/>
<dbReference type="EMBL" id="JAWDJR010000001">
    <property type="protein sequence ID" value="KAK9980459.1"/>
    <property type="molecule type" value="Genomic_DNA"/>
</dbReference>
<feature type="non-terminal residue" evidence="1">
    <location>
        <position position="1"/>
    </location>
</feature>
<comment type="caution">
    <text evidence="1">The sequence shown here is derived from an EMBL/GenBank/DDBJ whole genome shotgun (WGS) entry which is preliminary data.</text>
</comment>
<organism evidence="1 2">
    <name type="scientific">Culter alburnus</name>
    <name type="common">Topmouth culter</name>
    <dbReference type="NCBI Taxonomy" id="194366"/>
    <lineage>
        <taxon>Eukaryota</taxon>
        <taxon>Metazoa</taxon>
        <taxon>Chordata</taxon>
        <taxon>Craniata</taxon>
        <taxon>Vertebrata</taxon>
        <taxon>Euteleostomi</taxon>
        <taxon>Actinopterygii</taxon>
        <taxon>Neopterygii</taxon>
        <taxon>Teleostei</taxon>
        <taxon>Ostariophysi</taxon>
        <taxon>Cypriniformes</taxon>
        <taxon>Xenocyprididae</taxon>
        <taxon>Xenocypridinae</taxon>
        <taxon>Culter</taxon>
    </lineage>
</organism>
<gene>
    <name evidence="1" type="ORF">ABG768_000064</name>
</gene>
<sequence length="66" mass="7381">RSGLLTFTPSSAPTCQSSENTTIKLQIKQFACETTLKTRLSPVRAEAGLVWQHEAYKICLETFDHP</sequence>